<evidence type="ECO:0000313" key="2">
    <source>
        <dbReference type="Proteomes" id="UP000593880"/>
    </source>
</evidence>
<evidence type="ECO:0000313" key="1">
    <source>
        <dbReference type="EMBL" id="QOZ60922.1"/>
    </source>
</evidence>
<organism evidence="1 2">
    <name type="scientific">Bradyrhizobium guangdongense</name>
    <dbReference type="NCBI Taxonomy" id="1325090"/>
    <lineage>
        <taxon>Bacteria</taxon>
        <taxon>Pseudomonadati</taxon>
        <taxon>Pseudomonadota</taxon>
        <taxon>Alphaproteobacteria</taxon>
        <taxon>Hyphomicrobiales</taxon>
        <taxon>Nitrobacteraceae</taxon>
        <taxon>Bradyrhizobium</taxon>
    </lineage>
</organism>
<keyword evidence="2" id="KW-1185">Reference proteome</keyword>
<reference evidence="1 2" key="1">
    <citation type="submission" date="2018-06" db="EMBL/GenBank/DDBJ databases">
        <title>Comparative genomics of rhizobia nodulating Arachis hypogaea in China.</title>
        <authorList>
            <person name="Li Y."/>
        </authorList>
    </citation>
    <scope>NUCLEOTIDE SEQUENCE [LARGE SCALE GENOMIC DNA]</scope>
    <source>
        <strain evidence="1 2">CCBAU 51658</strain>
    </source>
</reference>
<accession>A0ABX6UI82</accession>
<gene>
    <name evidence="1" type="ORF">XH86_20970</name>
</gene>
<proteinExistence type="predicted"/>
<name>A0ABX6UI82_9BRAD</name>
<protein>
    <submittedName>
        <fullName evidence="1">Uncharacterized protein</fullName>
    </submittedName>
</protein>
<dbReference type="EMBL" id="CP030057">
    <property type="protein sequence ID" value="QOZ60922.1"/>
    <property type="molecule type" value="Genomic_DNA"/>
</dbReference>
<sequence>MQLIPGSLVAVANGLVQPASFQRQSRKPPHFIFEDGLLAGIWFDEAERYLLYALPTTRIRRRR</sequence>
<dbReference type="Proteomes" id="UP000593880">
    <property type="component" value="Chromosome"/>
</dbReference>